<dbReference type="AlphaFoldDB" id="A0A8J3HTI6"/>
<reference evidence="2 3" key="1">
    <citation type="journal article" date="2021" name="Microb. Ecol.">
        <title>Candidatus Mesenet longicola: Novel Endosymbionts of Brontispa longissima that Induce Cytoplasmic Incompatibility.</title>
        <authorList>
            <person name="Takano S."/>
            <person name="Gotoh Y."/>
            <person name="Hayashi T."/>
        </authorList>
    </citation>
    <scope>NUCLEOTIDE SEQUENCE [LARGE SCALE GENOMIC DNA]</scope>
    <source>
        <strain evidence="2">L5</strain>
    </source>
</reference>
<evidence type="ECO:0000313" key="3">
    <source>
        <dbReference type="Proteomes" id="UP000637906"/>
    </source>
</evidence>
<name>A0A8J3HTI6_9RICK</name>
<organism evidence="2 3">
    <name type="scientific">Candidatus Mesenet longicola</name>
    <dbReference type="NCBI Taxonomy" id="1892558"/>
    <lineage>
        <taxon>Bacteria</taxon>
        <taxon>Pseudomonadati</taxon>
        <taxon>Pseudomonadota</taxon>
        <taxon>Alphaproteobacteria</taxon>
        <taxon>Rickettsiales</taxon>
        <taxon>Anaplasmataceae</taxon>
        <taxon>Candidatus Mesenet</taxon>
    </lineage>
</organism>
<evidence type="ECO:0000313" key="2">
    <source>
        <dbReference type="EMBL" id="GHM59993.1"/>
    </source>
</evidence>
<keyword evidence="3" id="KW-1185">Reference proteome</keyword>
<gene>
    <name evidence="2" type="ORF">sL5_09860</name>
</gene>
<dbReference type="EMBL" id="BNGU01000054">
    <property type="protein sequence ID" value="GHM59993.1"/>
    <property type="molecule type" value="Genomic_DNA"/>
</dbReference>
<sequence>MILDFLFLLLPLPVLEMVYRRNQLAYTCSCSGTDKLSSALRTRKRTKHSPPSTILRHTEDYSP</sequence>
<proteinExistence type="predicted"/>
<protein>
    <submittedName>
        <fullName evidence="2">Uncharacterized protein</fullName>
    </submittedName>
</protein>
<comment type="caution">
    <text evidence="2">The sequence shown here is derived from an EMBL/GenBank/DDBJ whole genome shotgun (WGS) entry which is preliminary data.</text>
</comment>
<dbReference type="Proteomes" id="UP000637906">
    <property type="component" value="Unassembled WGS sequence"/>
</dbReference>
<evidence type="ECO:0000256" key="1">
    <source>
        <dbReference type="SAM" id="MobiDB-lite"/>
    </source>
</evidence>
<feature type="region of interest" description="Disordered" evidence="1">
    <location>
        <begin position="39"/>
        <end position="63"/>
    </location>
</feature>
<accession>A0A8J3HTI6</accession>